<evidence type="ECO:0000313" key="3">
    <source>
        <dbReference type="Proteomes" id="UP000282378"/>
    </source>
</evidence>
<dbReference type="Proteomes" id="UP000282378">
    <property type="component" value="Unassembled WGS sequence"/>
</dbReference>
<proteinExistence type="predicted"/>
<evidence type="ECO:0000256" key="1">
    <source>
        <dbReference type="SAM" id="Phobius"/>
    </source>
</evidence>
<sequence length="64" mass="6889">AAARTSVQLIGGVILFLLIAAFIEAYWSSLTWPGALIKYLVGTALWLLVAAYLILAGRTFHAPD</sequence>
<feature type="transmembrane region" description="Helical" evidence="1">
    <location>
        <begin position="39"/>
        <end position="60"/>
    </location>
</feature>
<keyword evidence="1" id="KW-0472">Membrane</keyword>
<dbReference type="EMBL" id="RBNL01004298">
    <property type="protein sequence ID" value="RML34398.1"/>
    <property type="molecule type" value="Genomic_DNA"/>
</dbReference>
<dbReference type="AlphaFoldDB" id="A0A3M2V781"/>
<gene>
    <name evidence="2" type="ORF">APX70_04841</name>
</gene>
<evidence type="ECO:0000313" key="2">
    <source>
        <dbReference type="EMBL" id="RML34398.1"/>
    </source>
</evidence>
<accession>A0A3M2V781</accession>
<name>A0A3M2V781_PSEYM</name>
<comment type="caution">
    <text evidence="2">The sequence shown here is derived from an EMBL/GenBank/DDBJ whole genome shotgun (WGS) entry which is preliminary data.</text>
</comment>
<reference evidence="2 3" key="1">
    <citation type="submission" date="2018-08" db="EMBL/GenBank/DDBJ databases">
        <title>Recombination of ecologically and evolutionarily significant loci maintains genetic cohesion in the Pseudomonas syringae species complex.</title>
        <authorList>
            <person name="Dillon M."/>
            <person name="Thakur S."/>
            <person name="Almeida R.N.D."/>
            <person name="Weir B.S."/>
            <person name="Guttman D.S."/>
        </authorList>
    </citation>
    <scope>NUCLEOTIDE SEQUENCE [LARGE SCALE GENOMIC DNA]</scope>
    <source>
        <strain evidence="2 3">88_10</strain>
    </source>
</reference>
<feature type="transmembrane region" description="Helical" evidence="1">
    <location>
        <begin position="7"/>
        <end position="27"/>
    </location>
</feature>
<organism evidence="2 3">
    <name type="scientific">Pseudomonas syringae pv. maculicola</name>
    <dbReference type="NCBI Taxonomy" id="59511"/>
    <lineage>
        <taxon>Bacteria</taxon>
        <taxon>Pseudomonadati</taxon>
        <taxon>Pseudomonadota</taxon>
        <taxon>Gammaproteobacteria</taxon>
        <taxon>Pseudomonadales</taxon>
        <taxon>Pseudomonadaceae</taxon>
        <taxon>Pseudomonas</taxon>
    </lineage>
</organism>
<keyword evidence="1" id="KW-0812">Transmembrane</keyword>
<keyword evidence="1" id="KW-1133">Transmembrane helix</keyword>
<protein>
    <submittedName>
        <fullName evidence="2">Integral membrane protein</fullName>
    </submittedName>
</protein>
<feature type="non-terminal residue" evidence="2">
    <location>
        <position position="1"/>
    </location>
</feature>